<keyword evidence="4" id="KW-1185">Reference proteome</keyword>
<proteinExistence type="predicted"/>
<evidence type="ECO:0000313" key="3">
    <source>
        <dbReference type="EMBL" id="OTA08288.1"/>
    </source>
</evidence>
<evidence type="ECO:0000313" key="4">
    <source>
        <dbReference type="Proteomes" id="UP000219286"/>
    </source>
</evidence>
<dbReference type="InterPro" id="IPR037176">
    <property type="entry name" value="Osmotin/thaumatin-like_sf"/>
</dbReference>
<feature type="domain" description="GH64" evidence="2">
    <location>
        <begin position="63"/>
        <end position="426"/>
    </location>
</feature>
<sequence length="445" mass="48619">MYFELVLALLTGLAMSLAYQGPTLPDKGFTVARSAGTKVTVTKDNTLNGSYHSNFTRLQADRVEPLPLEIVNNFDAGPVNAYIQGLDSKGAVVFVAANGSLIYPSSHGSRLPVKIDHDLAIPLPRKGKSLSLKIPIPLSSGRVYFCQGNLSFFMLDTGYGEGLVQPSVTNMDDPSASLHWGFVELTYTAAGTVYANISYVDFVGLILSMALSTKDKPSRSQVTRGLRADAVQALCEGLWKQGKVDGQPWLGLCVVDENRRLIRILSPNYYRRLYDAAFEGYWNGYIDKVWRHYSYKPLTIDTQTPAGPVTCRVINNILRCLNDTRGYSRPLATDIWGCDSGPFGRVNGDNDVHIAVIPRLCAAFVRSTLLLPGGDVQPSLNSSHHYTVSPTHHYSRLVHELQVDGRGYAFSYDDVNPDGTEDASGLVSSGNPDTLTVYVGSPPTD</sequence>
<dbReference type="Gene3D" id="3.30.920.50">
    <property type="entry name" value="Beta-1,3-glucanase, C-terminal domain"/>
    <property type="match status" value="1"/>
</dbReference>
<dbReference type="PANTHER" id="PTHR38165:SF1">
    <property type="entry name" value="GLUCANASE B"/>
    <property type="match status" value="1"/>
</dbReference>
<protein>
    <submittedName>
        <fullName evidence="3">GH64 endo-1,3-beta-glucanase</fullName>
    </submittedName>
</protein>
<organism evidence="3 4">
    <name type="scientific">Trichoderma parareesei</name>
    <name type="common">Filamentous fungus</name>
    <dbReference type="NCBI Taxonomy" id="858221"/>
    <lineage>
        <taxon>Eukaryota</taxon>
        <taxon>Fungi</taxon>
        <taxon>Dikarya</taxon>
        <taxon>Ascomycota</taxon>
        <taxon>Pezizomycotina</taxon>
        <taxon>Sordariomycetes</taxon>
        <taxon>Hypocreomycetidae</taxon>
        <taxon>Hypocreales</taxon>
        <taxon>Hypocreaceae</taxon>
        <taxon>Trichoderma</taxon>
    </lineage>
</organism>
<evidence type="ECO:0000256" key="1">
    <source>
        <dbReference type="SAM" id="SignalP"/>
    </source>
</evidence>
<keyword evidence="1" id="KW-0732">Signal</keyword>
<feature type="signal peptide" evidence="1">
    <location>
        <begin position="1"/>
        <end position="18"/>
    </location>
</feature>
<gene>
    <name evidence="3" type="ORF">A9Z42_0092290</name>
</gene>
<dbReference type="PROSITE" id="PS52006">
    <property type="entry name" value="GH64"/>
    <property type="match status" value="1"/>
</dbReference>
<reference evidence="3 4" key="1">
    <citation type="journal article" date="2015" name="Genome Announc.">
        <title>Genome sequence and annotation of Trichoderma parareesei, the ancestor of the cellulase producer Trichoderma reesei.</title>
        <authorList>
            <person name="Yang D."/>
            <person name="Pomraning K."/>
            <person name="Kopchinskiy A."/>
            <person name="Karimi Aghcheh R."/>
            <person name="Atanasova L."/>
            <person name="Chenthamara K."/>
            <person name="Baker S.E."/>
            <person name="Zhang R."/>
            <person name="Shen Q."/>
            <person name="Freitag M."/>
            <person name="Kubicek C.P."/>
            <person name="Druzhinina I.S."/>
        </authorList>
    </citation>
    <scope>NUCLEOTIDE SEQUENCE [LARGE SCALE GENOMIC DNA]</scope>
    <source>
        <strain evidence="3 4">CBS 125925</strain>
    </source>
</reference>
<dbReference type="OrthoDB" id="10058186at2759"/>
<feature type="chain" id="PRO_5013574657" evidence="1">
    <location>
        <begin position="19"/>
        <end position="445"/>
    </location>
</feature>
<dbReference type="InterPro" id="IPR042517">
    <property type="entry name" value="Glyco_hydro_64_N_2"/>
</dbReference>
<dbReference type="Proteomes" id="UP000219286">
    <property type="component" value="Unassembled WGS sequence"/>
</dbReference>
<comment type="caution">
    <text evidence="3">The sequence shown here is derived from an EMBL/GenBank/DDBJ whole genome shotgun (WGS) entry which is preliminary data.</text>
</comment>
<dbReference type="AlphaFoldDB" id="A0A2H2ZRK6"/>
<dbReference type="Gene3D" id="2.60.110.10">
    <property type="entry name" value="Thaumatin"/>
    <property type="match status" value="1"/>
</dbReference>
<dbReference type="Pfam" id="PF16483">
    <property type="entry name" value="Glyco_hydro_64"/>
    <property type="match status" value="1"/>
</dbReference>
<dbReference type="EMBL" id="LFMI01000833">
    <property type="protein sequence ID" value="OTA08288.1"/>
    <property type="molecule type" value="Genomic_DNA"/>
</dbReference>
<name>A0A2H2ZRK6_TRIPA</name>
<dbReference type="InterPro" id="IPR032477">
    <property type="entry name" value="Glyco_hydro_64"/>
</dbReference>
<dbReference type="InterPro" id="IPR037398">
    <property type="entry name" value="Glyco_hydro_64_fam"/>
</dbReference>
<dbReference type="PANTHER" id="PTHR38165">
    <property type="match status" value="1"/>
</dbReference>
<evidence type="ECO:0000259" key="2">
    <source>
        <dbReference type="PROSITE" id="PS52006"/>
    </source>
</evidence>
<accession>A0A2H2ZRK6</accession>